<sequence>MPILVSLSGFFSPPPSQSGAFEANDVELIIAVNKSIEIFLALGFSIFM</sequence>
<dbReference type="EMBL" id="CAOF01000133">
    <property type="protein sequence ID" value="CCO47871.1"/>
    <property type="molecule type" value="Genomic_DNA"/>
</dbReference>
<organism evidence="1 2">
    <name type="scientific">Vibrio nigripulchritudo SOn1</name>
    <dbReference type="NCBI Taxonomy" id="1238450"/>
    <lineage>
        <taxon>Bacteria</taxon>
        <taxon>Pseudomonadati</taxon>
        <taxon>Pseudomonadota</taxon>
        <taxon>Gammaproteobacteria</taxon>
        <taxon>Vibrionales</taxon>
        <taxon>Vibrionaceae</taxon>
        <taxon>Vibrio</taxon>
    </lineage>
</organism>
<reference evidence="1 2" key="1">
    <citation type="journal article" date="2013" name="ISME J.">
        <title>Comparative genomics of pathogenic lineages of Vibrio nigripulchritudo identifies virulence-associated traits.</title>
        <authorList>
            <person name="Goudenege D."/>
            <person name="Labreuche Y."/>
            <person name="Krin E."/>
            <person name="Ansquer D."/>
            <person name="Mangenot S."/>
            <person name="Calteau A."/>
            <person name="Medigue C."/>
            <person name="Mazel D."/>
            <person name="Polz M.F."/>
            <person name="Le Roux F."/>
        </authorList>
    </citation>
    <scope>NUCLEOTIDE SEQUENCE [LARGE SCALE GENOMIC DNA]</scope>
    <source>
        <strain evidence="1 2">SOn1</strain>
    </source>
</reference>
<name>A0AAV2VTA2_9VIBR</name>
<protein>
    <submittedName>
        <fullName evidence="1">Uncharacterized protein</fullName>
    </submittedName>
</protein>
<dbReference type="AlphaFoldDB" id="A0AAV2VTA2"/>
<dbReference type="Proteomes" id="UP000018211">
    <property type="component" value="Unassembled WGS sequence"/>
</dbReference>
<accession>A0AAV2VTA2</accession>
<evidence type="ECO:0000313" key="2">
    <source>
        <dbReference type="Proteomes" id="UP000018211"/>
    </source>
</evidence>
<proteinExistence type="predicted"/>
<comment type="caution">
    <text evidence="1">The sequence shown here is derived from an EMBL/GenBank/DDBJ whole genome shotgun (WGS) entry which is preliminary data.</text>
</comment>
<evidence type="ECO:0000313" key="1">
    <source>
        <dbReference type="EMBL" id="CCO47871.1"/>
    </source>
</evidence>
<gene>
    <name evidence="1" type="ORF">VIBNISOn1_410023</name>
</gene>